<evidence type="ECO:0000259" key="3">
    <source>
        <dbReference type="Pfam" id="PF13208"/>
    </source>
</evidence>
<evidence type="ECO:0000259" key="2">
    <source>
        <dbReference type="Pfam" id="PF05099"/>
    </source>
</evidence>
<feature type="compositionally biased region" description="Polar residues" evidence="1">
    <location>
        <begin position="33"/>
        <end position="45"/>
    </location>
</feature>
<feature type="region of interest" description="Disordered" evidence="1">
    <location>
        <begin position="26"/>
        <end position="47"/>
    </location>
</feature>
<evidence type="ECO:0000313" key="5">
    <source>
        <dbReference type="EMBL" id="KEQ00526.1"/>
    </source>
</evidence>
<accession>A0A074V5S3</accession>
<dbReference type="InterPro" id="IPR025266">
    <property type="entry name" value="TerB_N"/>
</dbReference>
<feature type="domain" description="Co-chaperone DjlA N-terminal" evidence="2">
    <location>
        <begin position="549"/>
        <end position="654"/>
    </location>
</feature>
<reference evidence="5 6" key="1">
    <citation type="journal article" date="2014" name="PLoS Genet.">
        <title>Hidden diversity in honey bee gut symbionts detected by single-cell genomics.</title>
        <authorList>
            <person name="Engel P."/>
            <person name="Stepanauskas R."/>
            <person name="Moran N."/>
        </authorList>
    </citation>
    <scope>NUCLEOTIDE SEQUENCE [LARGE SCALE GENOMIC DNA]</scope>
    <source>
        <strain evidence="5 6">SCGC AB-598-J21</strain>
    </source>
</reference>
<dbReference type="Pfam" id="PF15615">
    <property type="entry name" value="TerB_C"/>
    <property type="match status" value="1"/>
</dbReference>
<evidence type="ECO:0008006" key="7">
    <source>
        <dbReference type="Google" id="ProtNLM"/>
    </source>
</evidence>
<evidence type="ECO:0000313" key="6">
    <source>
        <dbReference type="Proteomes" id="UP000027644"/>
    </source>
</evidence>
<evidence type="ECO:0000259" key="4">
    <source>
        <dbReference type="Pfam" id="PF15615"/>
    </source>
</evidence>
<comment type="caution">
    <text evidence="5">The sequence shown here is derived from an EMBL/GenBank/DDBJ whole genome shotgun (WGS) entry which is preliminary data.</text>
</comment>
<dbReference type="Proteomes" id="UP000027644">
    <property type="component" value="Unassembled WGS sequence"/>
</dbReference>
<dbReference type="InterPro" id="IPR007791">
    <property type="entry name" value="DjlA_N"/>
</dbReference>
<name>A0A074V5S3_9NEIS</name>
<dbReference type="CDD" id="cd07176">
    <property type="entry name" value="terB"/>
    <property type="match status" value="1"/>
</dbReference>
<dbReference type="InterPro" id="IPR028932">
    <property type="entry name" value="TerB-C"/>
</dbReference>
<organism evidence="5 6">
    <name type="scientific">Snodgrassella alvi SCGC AB-598-J21</name>
    <dbReference type="NCBI Taxonomy" id="1385367"/>
    <lineage>
        <taxon>Bacteria</taxon>
        <taxon>Pseudomonadati</taxon>
        <taxon>Pseudomonadota</taxon>
        <taxon>Betaproteobacteria</taxon>
        <taxon>Neisseriales</taxon>
        <taxon>Neisseriaceae</taxon>
        <taxon>Snodgrassella</taxon>
    </lineage>
</organism>
<dbReference type="AlphaFoldDB" id="A0A074V5S3"/>
<sequence length="809" mass="93304">MAFYKMVIFTCIAIFFSLIIIFSNKKQKPPAPTSRNRIQKSSASQIAKPHQDNILFIETESEKSEYDSNTQQPYSQNNINSVIIELSTQYNNDKQSVNKNEDDELVTFTITSDNYSKKSEIQDIEDGRWLPQDSSITIQNRELNKGFIFYGSKLMGLNGYSSEDSLIDPALPVSKPVEIENETEFYTDATLCYWPSYSELSPQCRGIYLDWLASDRSHPNMPIGYVFLYFYGLERRIIANKNSIHLIDTKEYFEIFYEIIRLRKIYNSNYSFNNYSGNLLALMIYLRPAITKQLKNELFQFSNELFFKLILAVTVKNEKPVKASLALDWLDYTHEYYFRTAARRCKEEFRQLFFLKFNEHFPEGILIKPNKTRLKIDYQAANRSIGFCQWDNPNLPDPSILTKPLKSLIAIAELCTNLLGEYSRYLARENSSRNDITALTLLPAELFNKNDSAVIKQFRAWVNHVLLEQNGLASVKDFWKNINTELPKAINKKENELMQRMANKFGLTIIPDSRIQTIKINPEDKIVLHDSLDLVNFQPSAEFRYTELLIRLGVIVANIDGFIHEKEKELLKRFIDSNQNLQDTEKQYLQLFLLSCLNNTHGMQGLRDKIAKLDSNQRKIISHLLISIALADGDAAPAEIKQIEKLYTALGLDKFTVVNDIHTLSASSNKALQKQPLAASENNETDTDKKSNIILDSAILKLHESETSDVQSLLSSIFTDIEEEPTVPQPELPDNQNLDSTHQQLLNILITKEHWKRDEYIELCKKFNLLPDGAIETINEWAYECVDAPLIEENNDIYIDFEILTELQG</sequence>
<dbReference type="Pfam" id="PF05099">
    <property type="entry name" value="TerB"/>
    <property type="match status" value="1"/>
</dbReference>
<dbReference type="SUPFAM" id="SSF158682">
    <property type="entry name" value="TerB-like"/>
    <property type="match status" value="1"/>
</dbReference>
<dbReference type="Pfam" id="PF13208">
    <property type="entry name" value="TerB_N"/>
    <property type="match status" value="1"/>
</dbReference>
<dbReference type="EMBL" id="AVQL01000449">
    <property type="protein sequence ID" value="KEQ00526.1"/>
    <property type="molecule type" value="Genomic_DNA"/>
</dbReference>
<gene>
    <name evidence="5" type="ORF">SASC598J21_016720</name>
</gene>
<dbReference type="Gene3D" id="1.10.3680.10">
    <property type="entry name" value="TerB-like"/>
    <property type="match status" value="1"/>
</dbReference>
<protein>
    <recommendedName>
        <fullName evidence="7">Tellurite resistance protein TerB</fullName>
    </recommendedName>
</protein>
<feature type="domain" description="TerB N-terminal" evidence="3">
    <location>
        <begin position="133"/>
        <end position="341"/>
    </location>
</feature>
<feature type="domain" description="TerB-C" evidence="4">
    <location>
        <begin position="679"/>
        <end position="807"/>
    </location>
</feature>
<proteinExistence type="predicted"/>
<dbReference type="InterPro" id="IPR029024">
    <property type="entry name" value="TerB-like"/>
</dbReference>
<evidence type="ECO:0000256" key="1">
    <source>
        <dbReference type="SAM" id="MobiDB-lite"/>
    </source>
</evidence>